<reference evidence="2" key="1">
    <citation type="journal article" date="2014" name="Front. Microbiol.">
        <title>High frequency of phylogenetically diverse reductive dehalogenase-homologous genes in deep subseafloor sedimentary metagenomes.</title>
        <authorList>
            <person name="Kawai M."/>
            <person name="Futagami T."/>
            <person name="Toyoda A."/>
            <person name="Takaki Y."/>
            <person name="Nishi S."/>
            <person name="Hori S."/>
            <person name="Arai W."/>
            <person name="Tsubouchi T."/>
            <person name="Morono Y."/>
            <person name="Uchiyama I."/>
            <person name="Ito T."/>
            <person name="Fujiyama A."/>
            <person name="Inagaki F."/>
            <person name="Takami H."/>
        </authorList>
    </citation>
    <scope>NUCLEOTIDE SEQUENCE</scope>
    <source>
        <strain evidence="2">Expedition CK06-06</strain>
    </source>
</reference>
<dbReference type="SUPFAM" id="SSF88874">
    <property type="entry name" value="Receptor-binding domain of short tail fibre protein gp12"/>
    <property type="match status" value="1"/>
</dbReference>
<gene>
    <name evidence="2" type="ORF">S03H2_13795</name>
</gene>
<dbReference type="Pfam" id="PF07484">
    <property type="entry name" value="Collar"/>
    <property type="match status" value="1"/>
</dbReference>
<sequence length="210" mass="21292">MALARHTPALTGDIKIRALASDSALLQHLGDAITALTNESQWEPVGDSVADVIAACKATVESWYSDMLVGQITSFVGPAPSGWLELDGSTHAQGDYPELFDKLPSAWVSGTDFTLPDVEDTFLAGVGAGGTAGASGGANTHVLTEAELPAHTHTYTMPVAAPDTIGAGPPVPSVATVTPATPTGSAGSGNAHENMPSYLALVVAVFAGRA</sequence>
<comment type="caution">
    <text evidence="2">The sequence shown here is derived from an EMBL/GenBank/DDBJ whole genome shotgun (WGS) entry which is preliminary data.</text>
</comment>
<evidence type="ECO:0000313" key="2">
    <source>
        <dbReference type="EMBL" id="GAH39853.1"/>
    </source>
</evidence>
<accession>X1H3J0</accession>
<dbReference type="Gene3D" id="3.90.1340.10">
    <property type="entry name" value="Phage tail collar domain"/>
    <property type="match status" value="1"/>
</dbReference>
<dbReference type="InterPro" id="IPR037053">
    <property type="entry name" value="Phage_tail_collar_dom_sf"/>
</dbReference>
<evidence type="ECO:0000259" key="1">
    <source>
        <dbReference type="Pfam" id="PF07484"/>
    </source>
</evidence>
<dbReference type="InterPro" id="IPR011083">
    <property type="entry name" value="Phage_tail_collar_dom"/>
</dbReference>
<name>X1H3J0_9ZZZZ</name>
<proteinExistence type="predicted"/>
<protein>
    <recommendedName>
        <fullName evidence="1">Phage tail collar domain-containing protein</fullName>
    </recommendedName>
</protein>
<dbReference type="AlphaFoldDB" id="X1H3J0"/>
<feature type="domain" description="Phage tail collar" evidence="1">
    <location>
        <begin position="70"/>
        <end position="122"/>
    </location>
</feature>
<dbReference type="EMBL" id="BARU01006997">
    <property type="protein sequence ID" value="GAH39853.1"/>
    <property type="molecule type" value="Genomic_DNA"/>
</dbReference>
<organism evidence="2">
    <name type="scientific">marine sediment metagenome</name>
    <dbReference type="NCBI Taxonomy" id="412755"/>
    <lineage>
        <taxon>unclassified sequences</taxon>
        <taxon>metagenomes</taxon>
        <taxon>ecological metagenomes</taxon>
    </lineage>
</organism>